<dbReference type="GeneID" id="63799665"/>
<organism evidence="1 2">
    <name type="scientific">Linderina pennispora</name>
    <dbReference type="NCBI Taxonomy" id="61395"/>
    <lineage>
        <taxon>Eukaryota</taxon>
        <taxon>Fungi</taxon>
        <taxon>Fungi incertae sedis</taxon>
        <taxon>Zoopagomycota</taxon>
        <taxon>Kickxellomycotina</taxon>
        <taxon>Kickxellomycetes</taxon>
        <taxon>Kickxellales</taxon>
        <taxon>Kickxellaceae</taxon>
        <taxon>Linderina</taxon>
    </lineage>
</organism>
<dbReference type="AlphaFoldDB" id="A0A1Y1WEH8"/>
<dbReference type="RefSeq" id="XP_040745317.1">
    <property type="nucleotide sequence ID" value="XM_040883017.1"/>
</dbReference>
<sequence length="124" mass="13460">MARTFSPHSSTTTCSSLPNPAWSLVLATPWSPLLPASKGPSASSPLTWTTTSISSRATFSRTRSLLALPEIEVRHLRWGDDHQGIGKVDVVFGSEILYLRDLHQALLANTAAAHAQRLGCIFHL</sequence>
<dbReference type="InterPro" id="IPR029063">
    <property type="entry name" value="SAM-dependent_MTases_sf"/>
</dbReference>
<dbReference type="Gene3D" id="3.40.50.150">
    <property type="entry name" value="Vaccinia Virus protein VP39"/>
    <property type="match status" value="1"/>
</dbReference>
<proteinExistence type="predicted"/>
<comment type="caution">
    <text evidence="1">The sequence shown here is derived from an EMBL/GenBank/DDBJ whole genome shotgun (WGS) entry which is preliminary data.</text>
</comment>
<reference evidence="1 2" key="1">
    <citation type="submission" date="2016-07" db="EMBL/GenBank/DDBJ databases">
        <title>Pervasive Adenine N6-methylation of Active Genes in Fungi.</title>
        <authorList>
            <consortium name="DOE Joint Genome Institute"/>
            <person name="Mondo S.J."/>
            <person name="Dannebaum R.O."/>
            <person name="Kuo R.C."/>
            <person name="Labutti K."/>
            <person name="Haridas S."/>
            <person name="Kuo A."/>
            <person name="Salamov A."/>
            <person name="Ahrendt S.R."/>
            <person name="Lipzen A."/>
            <person name="Sullivan W."/>
            <person name="Andreopoulos W.B."/>
            <person name="Clum A."/>
            <person name="Lindquist E."/>
            <person name="Daum C."/>
            <person name="Ramamoorthy G.K."/>
            <person name="Gryganskyi A."/>
            <person name="Culley D."/>
            <person name="Magnuson J.K."/>
            <person name="James T.Y."/>
            <person name="O'Malley M.A."/>
            <person name="Stajich J.E."/>
            <person name="Spatafora J.W."/>
            <person name="Visel A."/>
            <person name="Grigoriev I.V."/>
        </authorList>
    </citation>
    <scope>NUCLEOTIDE SEQUENCE [LARGE SCALE GENOMIC DNA]</scope>
    <source>
        <strain evidence="1 2">ATCC 12442</strain>
    </source>
</reference>
<dbReference type="OrthoDB" id="407325at2759"/>
<dbReference type="EMBL" id="MCFD01000003">
    <property type="protein sequence ID" value="ORX71893.1"/>
    <property type="molecule type" value="Genomic_DNA"/>
</dbReference>
<name>A0A1Y1WEH8_9FUNG</name>
<evidence type="ECO:0000313" key="2">
    <source>
        <dbReference type="Proteomes" id="UP000193922"/>
    </source>
</evidence>
<evidence type="ECO:0000313" key="1">
    <source>
        <dbReference type="EMBL" id="ORX71893.1"/>
    </source>
</evidence>
<accession>A0A1Y1WEH8</accession>
<dbReference type="Proteomes" id="UP000193922">
    <property type="component" value="Unassembled WGS sequence"/>
</dbReference>
<gene>
    <name evidence="1" type="ORF">DL89DRAFT_103235</name>
</gene>
<keyword evidence="2" id="KW-1185">Reference proteome</keyword>
<protein>
    <submittedName>
        <fullName evidence="1">Uncharacterized protein</fullName>
    </submittedName>
</protein>